<dbReference type="AlphaFoldDB" id="A0A448WFV9"/>
<comment type="caution">
    <text evidence="2">The sequence shown here is derived from an EMBL/GenBank/DDBJ whole genome shotgun (WGS) entry which is preliminary data.</text>
</comment>
<protein>
    <submittedName>
        <fullName evidence="2">Uncharacterized protein</fullName>
    </submittedName>
</protein>
<reference evidence="2" key="1">
    <citation type="submission" date="2018-11" db="EMBL/GenBank/DDBJ databases">
        <authorList>
            <consortium name="Pathogen Informatics"/>
        </authorList>
    </citation>
    <scope>NUCLEOTIDE SEQUENCE</scope>
</reference>
<evidence type="ECO:0000256" key="1">
    <source>
        <dbReference type="SAM" id="MobiDB-lite"/>
    </source>
</evidence>
<keyword evidence="3" id="KW-1185">Reference proteome</keyword>
<sequence length="305" mass="34986">MYEQIKLQEDRKERRRKIKESDDNKAREQAKRKHKKDKSKQKKKSKKRRHSSPAEYDSSTLSCSPASESNLSDSDDDLIDAFAKIVQQQSVEEPRLLPSDSNPTESENSIKPVKAGSPYQINKPVDDKHIKCIQDHSLPYQRQSPLDDSRSRRPEPGRAFHNSSQGASRPLPPYRNRRMDGESQGYRNPERFGPAGHRYPPAPHSHNYKQQPRLSREELEERRAKMARDGAVRELELAERSAKYVEAARFQEAKDHGDQMNRGAGFLAQMKLDHVASSSVQEGIQRKAATRQSSKTDTEAKFLDR</sequence>
<proteinExistence type="predicted"/>
<feature type="compositionally biased region" description="Basic and acidic residues" evidence="1">
    <location>
        <begin position="294"/>
        <end position="305"/>
    </location>
</feature>
<feature type="compositionally biased region" description="Basic and acidic residues" evidence="1">
    <location>
        <begin position="214"/>
        <end position="231"/>
    </location>
</feature>
<organism evidence="2 3">
    <name type="scientific">Protopolystoma xenopodis</name>
    <dbReference type="NCBI Taxonomy" id="117903"/>
    <lineage>
        <taxon>Eukaryota</taxon>
        <taxon>Metazoa</taxon>
        <taxon>Spiralia</taxon>
        <taxon>Lophotrochozoa</taxon>
        <taxon>Platyhelminthes</taxon>
        <taxon>Monogenea</taxon>
        <taxon>Polyopisthocotylea</taxon>
        <taxon>Polystomatidea</taxon>
        <taxon>Polystomatidae</taxon>
        <taxon>Protopolystoma</taxon>
    </lineage>
</organism>
<dbReference type="OrthoDB" id="21123at2759"/>
<gene>
    <name evidence="2" type="ORF">PXEA_LOCUS4058</name>
</gene>
<feature type="compositionally biased region" description="Basic and acidic residues" evidence="1">
    <location>
        <begin position="145"/>
        <end position="158"/>
    </location>
</feature>
<feature type="region of interest" description="Disordered" evidence="1">
    <location>
        <begin position="278"/>
        <end position="305"/>
    </location>
</feature>
<dbReference type="EMBL" id="CAAALY010009506">
    <property type="protein sequence ID" value="VEL10618.1"/>
    <property type="molecule type" value="Genomic_DNA"/>
</dbReference>
<accession>A0A448WFV9</accession>
<evidence type="ECO:0000313" key="2">
    <source>
        <dbReference type="EMBL" id="VEL10618.1"/>
    </source>
</evidence>
<evidence type="ECO:0000313" key="3">
    <source>
        <dbReference type="Proteomes" id="UP000784294"/>
    </source>
</evidence>
<feature type="compositionally biased region" description="Polar residues" evidence="1">
    <location>
        <begin position="57"/>
        <end position="70"/>
    </location>
</feature>
<feature type="compositionally biased region" description="Basic and acidic residues" evidence="1">
    <location>
        <begin position="19"/>
        <end position="29"/>
    </location>
</feature>
<dbReference type="Proteomes" id="UP000784294">
    <property type="component" value="Unassembled WGS sequence"/>
</dbReference>
<feature type="compositionally biased region" description="Polar residues" evidence="1">
    <location>
        <begin position="99"/>
        <end position="109"/>
    </location>
</feature>
<feature type="compositionally biased region" description="Basic residues" evidence="1">
    <location>
        <begin position="30"/>
        <end position="51"/>
    </location>
</feature>
<name>A0A448WFV9_9PLAT</name>
<feature type="compositionally biased region" description="Basic and acidic residues" evidence="1">
    <location>
        <begin position="124"/>
        <end position="134"/>
    </location>
</feature>
<feature type="compositionally biased region" description="Basic and acidic residues" evidence="1">
    <location>
        <begin position="1"/>
        <end position="12"/>
    </location>
</feature>
<feature type="region of interest" description="Disordered" evidence="1">
    <location>
        <begin position="1"/>
        <end position="231"/>
    </location>
</feature>